<dbReference type="EMBL" id="FOOX01000022">
    <property type="protein sequence ID" value="SFH27914.1"/>
    <property type="molecule type" value="Genomic_DNA"/>
</dbReference>
<dbReference type="Proteomes" id="UP000199337">
    <property type="component" value="Unassembled WGS sequence"/>
</dbReference>
<gene>
    <name evidence="2" type="ORF">SAMN05660649_04569</name>
</gene>
<sequence>MGLWSALDPVFIALYRITGYPVIDFFAGTFLIAFLTVVLGEFTISIAYRVNREHLKVLNSKMVSMHNRSLGALKSGNREKYKSSNKEANDAFGRVFFNAIALSAACLWPVFFALGWMQTRFIGIGFPIPFTGWEANYVVVFLAAYIICRILFGHLRPRLPYFKQVQRELDEHNKEAGKLESFADLITEKSKIGAARGH</sequence>
<keyword evidence="1" id="KW-1133">Transmembrane helix</keyword>
<keyword evidence="1" id="KW-0812">Transmembrane</keyword>
<name>A0A1I2YQI8_9FIRM</name>
<feature type="transmembrane region" description="Helical" evidence="1">
    <location>
        <begin position="137"/>
        <end position="155"/>
    </location>
</feature>
<proteinExistence type="predicted"/>
<feature type="transmembrane region" description="Helical" evidence="1">
    <location>
        <begin position="25"/>
        <end position="48"/>
    </location>
</feature>
<organism evidence="2 3">
    <name type="scientific">Desulfotruncus arcticus DSM 17038</name>
    <dbReference type="NCBI Taxonomy" id="1121424"/>
    <lineage>
        <taxon>Bacteria</taxon>
        <taxon>Bacillati</taxon>
        <taxon>Bacillota</taxon>
        <taxon>Clostridia</taxon>
        <taxon>Eubacteriales</taxon>
        <taxon>Desulfallaceae</taxon>
        <taxon>Desulfotruncus</taxon>
    </lineage>
</organism>
<keyword evidence="1" id="KW-0472">Membrane</keyword>
<dbReference type="RefSeq" id="WP_092474785.1">
    <property type="nucleotide sequence ID" value="NZ_FOOX01000022.1"/>
</dbReference>
<accession>A0A1I2YQI8</accession>
<protein>
    <submittedName>
        <fullName evidence="2">Uncharacterized protein</fullName>
    </submittedName>
</protein>
<evidence type="ECO:0000313" key="3">
    <source>
        <dbReference type="Proteomes" id="UP000199337"/>
    </source>
</evidence>
<dbReference type="STRING" id="341036.SAMN05660649_04569"/>
<evidence type="ECO:0000313" key="2">
    <source>
        <dbReference type="EMBL" id="SFH27914.1"/>
    </source>
</evidence>
<dbReference type="OrthoDB" id="1806539at2"/>
<reference evidence="3" key="1">
    <citation type="submission" date="2016-10" db="EMBL/GenBank/DDBJ databases">
        <authorList>
            <person name="Varghese N."/>
            <person name="Submissions S."/>
        </authorList>
    </citation>
    <scope>NUCLEOTIDE SEQUENCE [LARGE SCALE GENOMIC DNA]</scope>
    <source>
        <strain evidence="3">DSM 17038</strain>
    </source>
</reference>
<dbReference type="AlphaFoldDB" id="A0A1I2YQI8"/>
<keyword evidence="3" id="KW-1185">Reference proteome</keyword>
<feature type="transmembrane region" description="Helical" evidence="1">
    <location>
        <begin position="95"/>
        <end position="117"/>
    </location>
</feature>
<evidence type="ECO:0000256" key="1">
    <source>
        <dbReference type="SAM" id="Phobius"/>
    </source>
</evidence>